<evidence type="ECO:0000256" key="2">
    <source>
        <dbReference type="ARBA" id="ARBA00023125"/>
    </source>
</evidence>
<reference evidence="5 6" key="1">
    <citation type="submission" date="2022-04" db="EMBL/GenBank/DDBJ databases">
        <title>Leucobacter sp. isolated from rhizosphere of garlic.</title>
        <authorList>
            <person name="Won M."/>
            <person name="Lee C.-M."/>
            <person name="Woen H.-Y."/>
            <person name="Kwon S.-W."/>
        </authorList>
    </citation>
    <scope>NUCLEOTIDE SEQUENCE [LARGE SCALE GENOMIC DNA]</scope>
    <source>
        <strain evidence="5 6">H21R-40</strain>
    </source>
</reference>
<dbReference type="PANTHER" id="PTHR43537:SF45">
    <property type="entry name" value="GNTR FAMILY REGULATORY PROTEIN"/>
    <property type="match status" value="1"/>
</dbReference>
<dbReference type="Pfam" id="PF00392">
    <property type="entry name" value="GntR"/>
    <property type="match status" value="1"/>
</dbReference>
<organism evidence="5 6">
    <name type="scientific">Leucobacter allii</name>
    <dbReference type="NCBI Taxonomy" id="2932247"/>
    <lineage>
        <taxon>Bacteria</taxon>
        <taxon>Bacillati</taxon>
        <taxon>Actinomycetota</taxon>
        <taxon>Actinomycetes</taxon>
        <taxon>Micrococcales</taxon>
        <taxon>Microbacteriaceae</taxon>
        <taxon>Leucobacter</taxon>
    </lineage>
</organism>
<protein>
    <submittedName>
        <fullName evidence="5">GntR family transcriptional regulator</fullName>
    </submittedName>
</protein>
<evidence type="ECO:0000256" key="1">
    <source>
        <dbReference type="ARBA" id="ARBA00023015"/>
    </source>
</evidence>
<dbReference type="SMART" id="SM00895">
    <property type="entry name" value="FCD"/>
    <property type="match status" value="1"/>
</dbReference>
<sequence>MVEFAPVRPESTAALVARKLRELISGGVFRPGQQLIEVDLARSFGVSRGILREALQRLAQEGLLVSRPNRGVFVAEFGPDEVFDIYTARLAIERAACLKVIEVLGAGPELADALDALSDRLEAAVRGDASESAAVDLDIEFHECMVAAARSPRLDRMHATLAAESRMCQRALDGPVYPAPARIAEHRGIAAAIRSGDVPRLHVLLAAHMDRAVEAIVARLADAREGAPGALSP</sequence>
<dbReference type="SMART" id="SM00345">
    <property type="entry name" value="HTH_GNTR"/>
    <property type="match status" value="1"/>
</dbReference>
<dbReference type="PROSITE" id="PS50949">
    <property type="entry name" value="HTH_GNTR"/>
    <property type="match status" value="1"/>
</dbReference>
<dbReference type="Proteomes" id="UP000831786">
    <property type="component" value="Chromosome"/>
</dbReference>
<keyword evidence="2" id="KW-0238">DNA-binding</keyword>
<dbReference type="PANTHER" id="PTHR43537">
    <property type="entry name" value="TRANSCRIPTIONAL REGULATOR, GNTR FAMILY"/>
    <property type="match status" value="1"/>
</dbReference>
<keyword evidence="1" id="KW-0805">Transcription regulation</keyword>
<dbReference type="InterPro" id="IPR036390">
    <property type="entry name" value="WH_DNA-bd_sf"/>
</dbReference>
<dbReference type="Gene3D" id="1.10.10.10">
    <property type="entry name" value="Winged helix-like DNA-binding domain superfamily/Winged helix DNA-binding domain"/>
    <property type="match status" value="1"/>
</dbReference>
<gene>
    <name evidence="5" type="ORF">MUN78_14840</name>
</gene>
<evidence type="ECO:0000259" key="4">
    <source>
        <dbReference type="PROSITE" id="PS50949"/>
    </source>
</evidence>
<name>A0ABY4FKY6_9MICO</name>
<keyword evidence="6" id="KW-1185">Reference proteome</keyword>
<dbReference type="SUPFAM" id="SSF48008">
    <property type="entry name" value="GntR ligand-binding domain-like"/>
    <property type="match status" value="1"/>
</dbReference>
<dbReference type="PRINTS" id="PR00035">
    <property type="entry name" value="HTHGNTR"/>
</dbReference>
<dbReference type="EMBL" id="CP095045">
    <property type="protein sequence ID" value="UOQ56925.1"/>
    <property type="molecule type" value="Genomic_DNA"/>
</dbReference>
<keyword evidence="3" id="KW-0804">Transcription</keyword>
<dbReference type="SUPFAM" id="SSF46785">
    <property type="entry name" value="Winged helix' DNA-binding domain"/>
    <property type="match status" value="1"/>
</dbReference>
<feature type="domain" description="HTH gntR-type" evidence="4">
    <location>
        <begin position="10"/>
        <end position="77"/>
    </location>
</feature>
<proteinExistence type="predicted"/>
<dbReference type="Gene3D" id="1.20.120.530">
    <property type="entry name" value="GntR ligand-binding domain-like"/>
    <property type="match status" value="1"/>
</dbReference>
<accession>A0ABY4FKY6</accession>
<dbReference type="InterPro" id="IPR008920">
    <property type="entry name" value="TF_FadR/GntR_C"/>
</dbReference>
<evidence type="ECO:0000313" key="5">
    <source>
        <dbReference type="EMBL" id="UOQ56925.1"/>
    </source>
</evidence>
<dbReference type="Pfam" id="PF07729">
    <property type="entry name" value="FCD"/>
    <property type="match status" value="1"/>
</dbReference>
<dbReference type="CDD" id="cd07377">
    <property type="entry name" value="WHTH_GntR"/>
    <property type="match status" value="1"/>
</dbReference>
<evidence type="ECO:0000256" key="3">
    <source>
        <dbReference type="ARBA" id="ARBA00023163"/>
    </source>
</evidence>
<dbReference type="InterPro" id="IPR036388">
    <property type="entry name" value="WH-like_DNA-bd_sf"/>
</dbReference>
<dbReference type="InterPro" id="IPR000524">
    <property type="entry name" value="Tscrpt_reg_HTH_GntR"/>
</dbReference>
<dbReference type="RefSeq" id="WP_244727472.1">
    <property type="nucleotide sequence ID" value="NZ_CP095045.1"/>
</dbReference>
<dbReference type="InterPro" id="IPR011711">
    <property type="entry name" value="GntR_C"/>
</dbReference>
<evidence type="ECO:0000313" key="6">
    <source>
        <dbReference type="Proteomes" id="UP000831786"/>
    </source>
</evidence>